<sequence length="213" mass="23181">MPSGSRPSNQRNAYRAQSSRHWDQDADLERGRWRVVTSDVDRSSPRLPPTGLTLHAGLTPAASAARSSARDEAALRPAGSETEAVVPEPRGCPFEPHRHPARVAEMFRLAVPGVVRTDEAGRSESSATATPLDHGSLGSQDVVRSRNRAMTSPNCRGLWTLVSLCRRRTSCSPMRLPVSWRTWRRSDGSPITTSGLDNASLAGPGTPRRRSPE</sequence>
<organism evidence="2 3">
    <name type="scientific">Lentithecium fluviatile CBS 122367</name>
    <dbReference type="NCBI Taxonomy" id="1168545"/>
    <lineage>
        <taxon>Eukaryota</taxon>
        <taxon>Fungi</taxon>
        <taxon>Dikarya</taxon>
        <taxon>Ascomycota</taxon>
        <taxon>Pezizomycotina</taxon>
        <taxon>Dothideomycetes</taxon>
        <taxon>Pleosporomycetidae</taxon>
        <taxon>Pleosporales</taxon>
        <taxon>Massarineae</taxon>
        <taxon>Lentitheciaceae</taxon>
        <taxon>Lentithecium</taxon>
    </lineage>
</organism>
<reference evidence="2" key="1">
    <citation type="journal article" date="2020" name="Stud. Mycol.">
        <title>101 Dothideomycetes genomes: a test case for predicting lifestyles and emergence of pathogens.</title>
        <authorList>
            <person name="Haridas S."/>
            <person name="Albert R."/>
            <person name="Binder M."/>
            <person name="Bloem J."/>
            <person name="Labutti K."/>
            <person name="Salamov A."/>
            <person name="Andreopoulos B."/>
            <person name="Baker S."/>
            <person name="Barry K."/>
            <person name="Bills G."/>
            <person name="Bluhm B."/>
            <person name="Cannon C."/>
            <person name="Castanera R."/>
            <person name="Culley D."/>
            <person name="Daum C."/>
            <person name="Ezra D."/>
            <person name="Gonzalez J."/>
            <person name="Henrissat B."/>
            <person name="Kuo A."/>
            <person name="Liang C."/>
            <person name="Lipzen A."/>
            <person name="Lutzoni F."/>
            <person name="Magnuson J."/>
            <person name="Mondo S."/>
            <person name="Nolan M."/>
            <person name="Ohm R."/>
            <person name="Pangilinan J."/>
            <person name="Park H.-J."/>
            <person name="Ramirez L."/>
            <person name="Alfaro M."/>
            <person name="Sun H."/>
            <person name="Tritt A."/>
            <person name="Yoshinaga Y."/>
            <person name="Zwiers L.-H."/>
            <person name="Turgeon B."/>
            <person name="Goodwin S."/>
            <person name="Spatafora J."/>
            <person name="Crous P."/>
            <person name="Grigoriev I."/>
        </authorList>
    </citation>
    <scope>NUCLEOTIDE SEQUENCE</scope>
    <source>
        <strain evidence="2">CBS 122367</strain>
    </source>
</reference>
<feature type="region of interest" description="Disordered" evidence="1">
    <location>
        <begin position="184"/>
        <end position="213"/>
    </location>
</feature>
<evidence type="ECO:0000256" key="1">
    <source>
        <dbReference type="SAM" id="MobiDB-lite"/>
    </source>
</evidence>
<dbReference type="AlphaFoldDB" id="A0A6G1IG78"/>
<keyword evidence="3" id="KW-1185">Reference proteome</keyword>
<accession>A0A6G1IG78</accession>
<dbReference type="Proteomes" id="UP000799291">
    <property type="component" value="Unassembled WGS sequence"/>
</dbReference>
<feature type="region of interest" description="Disordered" evidence="1">
    <location>
        <begin position="118"/>
        <end position="149"/>
    </location>
</feature>
<proteinExistence type="predicted"/>
<feature type="compositionally biased region" description="Polar residues" evidence="1">
    <location>
        <begin position="1"/>
        <end position="19"/>
    </location>
</feature>
<name>A0A6G1IG78_9PLEO</name>
<evidence type="ECO:0000313" key="3">
    <source>
        <dbReference type="Proteomes" id="UP000799291"/>
    </source>
</evidence>
<feature type="region of interest" description="Disordered" evidence="1">
    <location>
        <begin position="1"/>
        <end position="93"/>
    </location>
</feature>
<gene>
    <name evidence="2" type="ORF">K458DRAFT_410033</name>
</gene>
<evidence type="ECO:0000313" key="2">
    <source>
        <dbReference type="EMBL" id="KAF2676961.1"/>
    </source>
</evidence>
<feature type="compositionally biased region" description="Basic and acidic residues" evidence="1">
    <location>
        <begin position="20"/>
        <end position="32"/>
    </location>
</feature>
<dbReference type="EMBL" id="MU005627">
    <property type="protein sequence ID" value="KAF2676961.1"/>
    <property type="molecule type" value="Genomic_DNA"/>
</dbReference>
<protein>
    <submittedName>
        <fullName evidence="2">Uncharacterized protein</fullName>
    </submittedName>
</protein>